<dbReference type="EMBL" id="AEGR01000102">
    <property type="protein sequence ID" value="EGI75573.1"/>
    <property type="molecule type" value="Genomic_DNA"/>
</dbReference>
<dbReference type="AlphaFoldDB" id="F3KXK6"/>
<evidence type="ECO:0000256" key="10">
    <source>
        <dbReference type="HAMAP-Rule" id="MF_00236"/>
    </source>
</evidence>
<protein>
    <recommendedName>
        <fullName evidence="10">Sec-independent protein translocase protein TatA</fullName>
    </recommendedName>
</protein>
<feature type="transmembrane region" description="Helical" evidence="10">
    <location>
        <begin position="6"/>
        <end position="22"/>
    </location>
</feature>
<keyword evidence="2 10" id="KW-0813">Transport</keyword>
<keyword evidence="3 10" id="KW-1003">Cell membrane</keyword>
<dbReference type="NCBIfam" id="TIGR01411">
    <property type="entry name" value="tatAE"/>
    <property type="match status" value="1"/>
</dbReference>
<keyword evidence="7 10" id="KW-1133">Transmembrane helix</keyword>
<feature type="region of interest" description="Disordered" evidence="11">
    <location>
        <begin position="39"/>
        <end position="80"/>
    </location>
</feature>
<evidence type="ECO:0000256" key="11">
    <source>
        <dbReference type="SAM" id="MobiDB-lite"/>
    </source>
</evidence>
<comment type="caution">
    <text evidence="12">The sequence shown here is derived from an EMBL/GenBank/DDBJ whole genome shotgun (WGS) entry which is preliminary data.</text>
</comment>
<dbReference type="PANTHER" id="PTHR42982">
    <property type="entry name" value="SEC-INDEPENDENT PROTEIN TRANSLOCASE PROTEIN TATA"/>
    <property type="match status" value="1"/>
</dbReference>
<evidence type="ECO:0000256" key="2">
    <source>
        <dbReference type="ARBA" id="ARBA00022448"/>
    </source>
</evidence>
<evidence type="ECO:0000256" key="6">
    <source>
        <dbReference type="ARBA" id="ARBA00022927"/>
    </source>
</evidence>
<comment type="subunit">
    <text evidence="10">The Tat system comprises two distinct complexes: a TatABC complex, containing multiple copies of TatA, TatB and TatC subunits, and a separate TatA complex, containing only TatA subunits. Substrates initially bind to the TatABC complex, which probably triggers association of the separate TatA complex to form the active translocon.</text>
</comment>
<dbReference type="GO" id="GO:0033281">
    <property type="term" value="C:TAT protein transport complex"/>
    <property type="evidence" value="ECO:0007669"/>
    <property type="project" value="UniProtKB-UniRule"/>
</dbReference>
<comment type="similarity">
    <text evidence="10">Belongs to the TatA/E family.</text>
</comment>
<evidence type="ECO:0000256" key="9">
    <source>
        <dbReference type="ARBA" id="ARBA00023136"/>
    </source>
</evidence>
<reference evidence="12 13" key="1">
    <citation type="journal article" date="2011" name="EMBO J.">
        <title>Structural diversity of bacterial flagellar motors.</title>
        <authorList>
            <person name="Chen S."/>
            <person name="Beeby M."/>
            <person name="Murphy G.E."/>
            <person name="Leadbetter J.R."/>
            <person name="Hendrixson D.R."/>
            <person name="Briegel A."/>
            <person name="Li Z."/>
            <person name="Shi J."/>
            <person name="Tocheva E.I."/>
            <person name="Muller A."/>
            <person name="Dobro M.J."/>
            <person name="Jensen G.J."/>
        </authorList>
    </citation>
    <scope>NUCLEOTIDE SEQUENCE [LARGE SCALE GENOMIC DNA]</scope>
    <source>
        <strain evidence="12 13">ATCC 19624</strain>
    </source>
</reference>
<sequence>MGSFSIWHWLIVLLIVVMVFGTKKLKNLGSDLGSAVKGFKDGMRDGSSDDKPAAPAPQPQQVASAAVDKKTIDVEAKQKS</sequence>
<feature type="compositionally biased region" description="Basic and acidic residues" evidence="11">
    <location>
        <begin position="39"/>
        <end position="52"/>
    </location>
</feature>
<evidence type="ECO:0000313" key="13">
    <source>
        <dbReference type="Proteomes" id="UP000016368"/>
    </source>
</evidence>
<feature type="compositionally biased region" description="Basic and acidic residues" evidence="11">
    <location>
        <begin position="67"/>
        <end position="80"/>
    </location>
</feature>
<comment type="function">
    <text evidence="10">Part of the twin-arginine translocation (Tat) system that transports large folded proteins containing a characteristic twin-arginine motif in their signal peptide across membranes. TatA could form the protein-conducting channel of the Tat system.</text>
</comment>
<dbReference type="GO" id="GO:0008320">
    <property type="term" value="F:protein transmembrane transporter activity"/>
    <property type="evidence" value="ECO:0007669"/>
    <property type="project" value="UniProtKB-UniRule"/>
</dbReference>
<evidence type="ECO:0000256" key="3">
    <source>
        <dbReference type="ARBA" id="ARBA00022475"/>
    </source>
</evidence>
<keyword evidence="6 10" id="KW-0653">Protein transport</keyword>
<organism evidence="12 13">
    <name type="scientific">Hylemonella gracilis ATCC 19624</name>
    <dbReference type="NCBI Taxonomy" id="887062"/>
    <lineage>
        <taxon>Bacteria</taxon>
        <taxon>Pseudomonadati</taxon>
        <taxon>Pseudomonadota</taxon>
        <taxon>Betaproteobacteria</taxon>
        <taxon>Burkholderiales</taxon>
        <taxon>Comamonadaceae</taxon>
        <taxon>Hylemonella</taxon>
    </lineage>
</organism>
<dbReference type="NCBIfam" id="NF002813">
    <property type="entry name" value="PRK02958.1"/>
    <property type="match status" value="1"/>
</dbReference>
<dbReference type="eggNOG" id="COG1826">
    <property type="taxonomic scope" value="Bacteria"/>
</dbReference>
<evidence type="ECO:0000256" key="7">
    <source>
        <dbReference type="ARBA" id="ARBA00022989"/>
    </source>
</evidence>
<dbReference type="InterPro" id="IPR003369">
    <property type="entry name" value="TatA/B/E"/>
</dbReference>
<keyword evidence="5 10" id="KW-0812">Transmembrane</keyword>
<dbReference type="RefSeq" id="WP_006299351.1">
    <property type="nucleotide sequence ID" value="NZ_AEGR01000102.1"/>
</dbReference>
<dbReference type="Proteomes" id="UP000016368">
    <property type="component" value="Unassembled WGS sequence"/>
</dbReference>
<keyword evidence="13" id="KW-1185">Reference proteome</keyword>
<keyword evidence="8 10" id="KW-0811">Translocation</keyword>
<evidence type="ECO:0000256" key="1">
    <source>
        <dbReference type="ARBA" id="ARBA00004162"/>
    </source>
</evidence>
<dbReference type="Pfam" id="PF02416">
    <property type="entry name" value="TatA_B_E"/>
    <property type="match status" value="1"/>
</dbReference>
<dbReference type="GO" id="GO:0043953">
    <property type="term" value="P:protein transport by the Tat complex"/>
    <property type="evidence" value="ECO:0007669"/>
    <property type="project" value="UniProtKB-UniRule"/>
</dbReference>
<dbReference type="HAMAP" id="MF_00236">
    <property type="entry name" value="TatA_E"/>
    <property type="match status" value="1"/>
</dbReference>
<evidence type="ECO:0000256" key="4">
    <source>
        <dbReference type="ARBA" id="ARBA00022519"/>
    </source>
</evidence>
<proteinExistence type="inferred from homology"/>
<accession>F3KXK6</accession>
<evidence type="ECO:0000313" key="12">
    <source>
        <dbReference type="EMBL" id="EGI75573.1"/>
    </source>
</evidence>
<comment type="subcellular location">
    <subcellularLocation>
        <location evidence="1 10">Cell membrane</location>
        <topology evidence="1 10">Single-pass membrane protein</topology>
    </subcellularLocation>
</comment>
<dbReference type="Gene3D" id="1.20.5.3310">
    <property type="match status" value="1"/>
</dbReference>
<keyword evidence="4" id="KW-0997">Cell inner membrane</keyword>
<dbReference type="PANTHER" id="PTHR42982:SF1">
    <property type="entry name" value="SEC-INDEPENDENT PROTEIN TRANSLOCASE PROTEIN TATA"/>
    <property type="match status" value="1"/>
</dbReference>
<dbReference type="InterPro" id="IPR006312">
    <property type="entry name" value="TatA/E"/>
</dbReference>
<dbReference type="STRING" id="887062.HGR_15979"/>
<gene>
    <name evidence="10 12" type="primary">tatA</name>
    <name evidence="12" type="ORF">HGR_15979</name>
</gene>
<name>F3KXK6_9BURK</name>
<keyword evidence="9 10" id="KW-0472">Membrane</keyword>
<evidence type="ECO:0000256" key="8">
    <source>
        <dbReference type="ARBA" id="ARBA00023010"/>
    </source>
</evidence>
<dbReference type="OrthoDB" id="7066617at2"/>
<evidence type="ECO:0000256" key="5">
    <source>
        <dbReference type="ARBA" id="ARBA00022692"/>
    </source>
</evidence>